<dbReference type="Proteomes" id="UP001141552">
    <property type="component" value="Unassembled WGS sequence"/>
</dbReference>
<organism evidence="1 2">
    <name type="scientific">Turnera subulata</name>
    <dbReference type="NCBI Taxonomy" id="218843"/>
    <lineage>
        <taxon>Eukaryota</taxon>
        <taxon>Viridiplantae</taxon>
        <taxon>Streptophyta</taxon>
        <taxon>Embryophyta</taxon>
        <taxon>Tracheophyta</taxon>
        <taxon>Spermatophyta</taxon>
        <taxon>Magnoliopsida</taxon>
        <taxon>eudicotyledons</taxon>
        <taxon>Gunneridae</taxon>
        <taxon>Pentapetalae</taxon>
        <taxon>rosids</taxon>
        <taxon>fabids</taxon>
        <taxon>Malpighiales</taxon>
        <taxon>Passifloraceae</taxon>
        <taxon>Turnera</taxon>
    </lineage>
</organism>
<evidence type="ECO:0000313" key="1">
    <source>
        <dbReference type="EMBL" id="KAJ4824826.1"/>
    </source>
</evidence>
<name>A0A9Q0F6Y5_9ROSI</name>
<reference evidence="1" key="2">
    <citation type="journal article" date="2023" name="Plants (Basel)">
        <title>Annotation of the Turnera subulata (Passifloraceae) Draft Genome Reveals the S-Locus Evolved after the Divergence of Turneroideae from Passifloroideae in a Stepwise Manner.</title>
        <authorList>
            <person name="Henning P.M."/>
            <person name="Roalson E.H."/>
            <person name="Mir W."/>
            <person name="McCubbin A.G."/>
            <person name="Shore J.S."/>
        </authorList>
    </citation>
    <scope>NUCLEOTIDE SEQUENCE</scope>
    <source>
        <strain evidence="1">F60SS</strain>
    </source>
</reference>
<keyword evidence="2" id="KW-1185">Reference proteome</keyword>
<dbReference type="EMBL" id="JAKUCV010007084">
    <property type="protein sequence ID" value="KAJ4824826.1"/>
    <property type="molecule type" value="Genomic_DNA"/>
</dbReference>
<dbReference type="InterPro" id="IPR040256">
    <property type="entry name" value="At4g02000-like"/>
</dbReference>
<dbReference type="OrthoDB" id="1926761at2759"/>
<dbReference type="PANTHER" id="PTHR31286:SF99">
    <property type="entry name" value="DUF4283 DOMAIN-CONTAINING PROTEIN"/>
    <property type="match status" value="1"/>
</dbReference>
<dbReference type="PANTHER" id="PTHR31286">
    <property type="entry name" value="GLYCINE-RICH CELL WALL STRUCTURAL PROTEIN 1.8-LIKE"/>
    <property type="match status" value="1"/>
</dbReference>
<accession>A0A9Q0F6Y5</accession>
<comment type="caution">
    <text evidence="1">The sequence shown here is derived from an EMBL/GenBank/DDBJ whole genome shotgun (WGS) entry which is preliminary data.</text>
</comment>
<evidence type="ECO:0008006" key="3">
    <source>
        <dbReference type="Google" id="ProtNLM"/>
    </source>
</evidence>
<proteinExistence type="predicted"/>
<reference evidence="1" key="1">
    <citation type="submission" date="2022-02" db="EMBL/GenBank/DDBJ databases">
        <authorList>
            <person name="Henning P.M."/>
            <person name="McCubbin A.G."/>
            <person name="Shore J.S."/>
        </authorList>
    </citation>
    <scope>NUCLEOTIDE SEQUENCE</scope>
    <source>
        <strain evidence="1">F60SS</strain>
        <tissue evidence="1">Leaves</tissue>
    </source>
</reference>
<gene>
    <name evidence="1" type="ORF">Tsubulata_039314</name>
</gene>
<evidence type="ECO:0000313" key="2">
    <source>
        <dbReference type="Proteomes" id="UP001141552"/>
    </source>
</evidence>
<sequence length="81" mass="9108">MAWVCLSELPLLYYDDELLTTFASAIGSPVKINSNTSLATRALYARMCVEIDLSQPLVPVVRIQDEVFKVQYEGLHVICMN</sequence>
<dbReference type="AlphaFoldDB" id="A0A9Q0F6Y5"/>
<protein>
    <recommendedName>
        <fullName evidence="3">DUF4283 domain-containing protein</fullName>
    </recommendedName>
</protein>